<dbReference type="SUPFAM" id="SSF56935">
    <property type="entry name" value="Porins"/>
    <property type="match status" value="2"/>
</dbReference>
<evidence type="ECO:0000256" key="11">
    <source>
        <dbReference type="SAM" id="SignalP"/>
    </source>
</evidence>
<evidence type="ECO:0000313" key="13">
    <source>
        <dbReference type="EMBL" id="WRQ87328.1"/>
    </source>
</evidence>
<keyword evidence="14" id="KW-1185">Reference proteome</keyword>
<accession>A0ABZ1C6H4</accession>
<dbReference type="PANTHER" id="PTHR32552:SF68">
    <property type="entry name" value="FERRICHROME OUTER MEMBRANE TRANSPORTER_PHAGE RECEPTOR"/>
    <property type="match status" value="1"/>
</dbReference>
<evidence type="ECO:0000256" key="5">
    <source>
        <dbReference type="ARBA" id="ARBA00022692"/>
    </source>
</evidence>
<keyword evidence="8" id="KW-0406">Ion transport</keyword>
<proteinExistence type="predicted"/>
<dbReference type="Gene3D" id="2.40.170.20">
    <property type="entry name" value="TonB-dependent receptor, beta-barrel domain"/>
    <property type="match status" value="2"/>
</dbReference>
<sequence>MKPTKSNTLLAALALAGACSLSAQTAPAASDELDMDETIVLSPFEVTASDENGYVATETLAGTRIRTDLRDVGSAISVVTKEFLQDVGATDNASLLQYTTNTEVSGTLGTYTGLGNGAVLNETSRLLAPNTVNRVRGLSAAENTRDYFVSDIPWDSYNTDRVDIQRGPNSILFGLGKPAGIINASLANASFRDAGQVDFRVGSNASIRASFNVNKEVIDDVFAVRVAGVWDSQKYRQKPAFEDDERGYVALRFDPKLFGDSAHTSIKFKYENGEITANRPRVVTPQDSVSPWFRSSTVSDANPFGGMDKVTVPDPFTSFAEYSNSGGDYYNPWFSGANLNAQQPFWLIDGDSGTVLDARSGFINNGARNADGTTRGRADGIIGRLYPAPFVSVGTLNGAANNLNLPLASYGQYRAEYIKDPGLFDFYNVLIDGDNKREWQEWDAYNLDLSQTALNDRVGIQLSYDKQEYSRGGESFLGYNPTISVDVLESWDDLSPNPNVGRPFVTSGAGGTGSKYTSEREYYRASVFGELRGSDFLERDSFLAKLFGKHRVNAVFSSEDFVTESRSWNRKANDQAWAAFAHGGDGSTQPFTDRVPAGIIYIGDSLLNVGSASAANIGGINGNIDLNSSNVLVFDTTWNSNVAFDSPWTVPANLDPMFSDDFPADQPSYYQNSNPANYVGWRQQGLYMWSYDNGADPRLVTSARLGQRETESTAISWQGFLWNDAIVTTLGWRSDEVKSRDDTARASGYRATLNLTPGQGSDYGLPTDYAPDRILEDESISGGIVLHVNRLFGDRDPLPLNVSLTYNKSSNFEVGNVRNDIYGNPIDNPSGETKDYGILLSTKDGRFSLRAVKYESSVKLDRTDLSSWNIGSTVSNGLMWRNIFLYDLSAYDWSTRDQYSYRNHASNAFPIDGDPSLPYHVEEYSPEELALEDQMIGRWNEIQAWLDSKGFFEAWNFEPVALSDLTLRSIYEADPAAHTPSDTSRVTTYSPSAPANFAVTADTLTKGYEFELTANPTPNWRVAFNASQTKAYRNNVGGETINEWVEYMDSMLLDSTASNGYSPAGNLPRWGGLGGAIGPSIYAPWRAEYVRMKLQEGTAVPELREWSFRFVTNYTFKEGFLKDVSVGGSYRWQDEVAIGYPLVPIDAATYGFDLDNPIMGPSEDAIDLWASYSRKLTEKIDWKIQLNVRNAFAGKELIPVSIQPDNSTIAGVRIAPSQDWFLTNTFSF</sequence>
<gene>
    <name evidence="13" type="ORF">K1X11_021145</name>
</gene>
<dbReference type="PROSITE" id="PS51257">
    <property type="entry name" value="PROKAR_LIPOPROTEIN"/>
    <property type="match status" value="1"/>
</dbReference>
<keyword evidence="7" id="KW-0408">Iron</keyword>
<evidence type="ECO:0000256" key="3">
    <source>
        <dbReference type="ARBA" id="ARBA00022452"/>
    </source>
</evidence>
<evidence type="ECO:0000256" key="4">
    <source>
        <dbReference type="ARBA" id="ARBA00022496"/>
    </source>
</evidence>
<dbReference type="Pfam" id="PF07715">
    <property type="entry name" value="Plug"/>
    <property type="match status" value="1"/>
</dbReference>
<organism evidence="13 14">
    <name type="scientific">Actomonas aquatica</name>
    <dbReference type="NCBI Taxonomy" id="2866162"/>
    <lineage>
        <taxon>Bacteria</taxon>
        <taxon>Pseudomonadati</taxon>
        <taxon>Verrucomicrobiota</taxon>
        <taxon>Opitutia</taxon>
        <taxon>Opitutales</taxon>
        <taxon>Opitutaceae</taxon>
        <taxon>Actomonas</taxon>
    </lineage>
</organism>
<evidence type="ECO:0000259" key="12">
    <source>
        <dbReference type="Pfam" id="PF07715"/>
    </source>
</evidence>
<dbReference type="RefSeq" id="WP_221029259.1">
    <property type="nucleotide sequence ID" value="NZ_CP139781.1"/>
</dbReference>
<dbReference type="InterPro" id="IPR012910">
    <property type="entry name" value="Plug_dom"/>
</dbReference>
<evidence type="ECO:0000256" key="1">
    <source>
        <dbReference type="ARBA" id="ARBA00004571"/>
    </source>
</evidence>
<keyword evidence="4" id="KW-0410">Iron transport</keyword>
<protein>
    <submittedName>
        <fullName evidence="13">TonB-dependent receptor plug domain-containing protein</fullName>
    </submittedName>
</protein>
<dbReference type="EMBL" id="CP139781">
    <property type="protein sequence ID" value="WRQ87328.1"/>
    <property type="molecule type" value="Genomic_DNA"/>
</dbReference>
<feature type="domain" description="TonB-dependent receptor plug" evidence="12">
    <location>
        <begin position="69"/>
        <end position="181"/>
    </location>
</feature>
<keyword evidence="10" id="KW-0998">Cell outer membrane</keyword>
<dbReference type="InterPro" id="IPR039426">
    <property type="entry name" value="TonB-dep_rcpt-like"/>
</dbReference>
<dbReference type="InterPro" id="IPR036942">
    <property type="entry name" value="Beta-barrel_TonB_sf"/>
</dbReference>
<keyword evidence="13" id="KW-0675">Receptor</keyword>
<keyword evidence="9" id="KW-0472">Membrane</keyword>
<feature type="chain" id="PRO_5045506208" evidence="11">
    <location>
        <begin position="29"/>
        <end position="1228"/>
    </location>
</feature>
<evidence type="ECO:0000256" key="8">
    <source>
        <dbReference type="ARBA" id="ARBA00023065"/>
    </source>
</evidence>
<name>A0ABZ1C6H4_9BACT</name>
<keyword evidence="3" id="KW-1134">Transmembrane beta strand</keyword>
<evidence type="ECO:0000256" key="6">
    <source>
        <dbReference type="ARBA" id="ARBA00022729"/>
    </source>
</evidence>
<comment type="subcellular location">
    <subcellularLocation>
        <location evidence="1">Cell outer membrane</location>
        <topology evidence="1">Multi-pass membrane protein</topology>
    </subcellularLocation>
</comment>
<evidence type="ECO:0000313" key="14">
    <source>
        <dbReference type="Proteomes" id="UP000738431"/>
    </source>
</evidence>
<feature type="signal peptide" evidence="11">
    <location>
        <begin position="1"/>
        <end position="28"/>
    </location>
</feature>
<keyword evidence="2" id="KW-0813">Transport</keyword>
<keyword evidence="6 11" id="KW-0732">Signal</keyword>
<evidence type="ECO:0000256" key="7">
    <source>
        <dbReference type="ARBA" id="ARBA00023004"/>
    </source>
</evidence>
<evidence type="ECO:0000256" key="9">
    <source>
        <dbReference type="ARBA" id="ARBA00023136"/>
    </source>
</evidence>
<reference evidence="13 14" key="1">
    <citation type="submission" date="2023-12" db="EMBL/GenBank/DDBJ databases">
        <title>Description of an unclassified Opitutus bacterium of Verrucomicrobiota.</title>
        <authorList>
            <person name="Zhang D.-F."/>
        </authorList>
    </citation>
    <scope>NUCLEOTIDE SEQUENCE [LARGE SCALE GENOMIC DNA]</scope>
    <source>
        <strain evidence="13 14">WL0086</strain>
    </source>
</reference>
<dbReference type="PANTHER" id="PTHR32552">
    <property type="entry name" value="FERRICHROME IRON RECEPTOR-RELATED"/>
    <property type="match status" value="1"/>
</dbReference>
<dbReference type="Proteomes" id="UP000738431">
    <property type="component" value="Chromosome"/>
</dbReference>
<evidence type="ECO:0000256" key="2">
    <source>
        <dbReference type="ARBA" id="ARBA00022448"/>
    </source>
</evidence>
<evidence type="ECO:0000256" key="10">
    <source>
        <dbReference type="ARBA" id="ARBA00023237"/>
    </source>
</evidence>
<keyword evidence="5" id="KW-0812">Transmembrane</keyword>